<feature type="compositionally biased region" description="Basic and acidic residues" evidence="9">
    <location>
        <begin position="1054"/>
        <end position="1067"/>
    </location>
</feature>
<evidence type="ECO:0000256" key="3">
    <source>
        <dbReference type="ARBA" id="ARBA00022741"/>
    </source>
</evidence>
<evidence type="ECO:0000256" key="7">
    <source>
        <dbReference type="PROSITE-ProRule" id="PRU00283"/>
    </source>
</evidence>
<dbReference type="InterPro" id="IPR036961">
    <property type="entry name" value="Kinesin_motor_dom_sf"/>
</dbReference>
<evidence type="ECO:0000259" key="10">
    <source>
        <dbReference type="PROSITE" id="PS50067"/>
    </source>
</evidence>
<dbReference type="PANTHER" id="PTHR47972:SF18">
    <property type="entry name" value="KINESIN-LIKE PROTEIN KIN-14R"/>
    <property type="match status" value="1"/>
</dbReference>
<dbReference type="PROSITE" id="PS00411">
    <property type="entry name" value="KINESIN_MOTOR_1"/>
    <property type="match status" value="1"/>
</dbReference>
<feature type="region of interest" description="Disordered" evidence="9">
    <location>
        <begin position="965"/>
        <end position="985"/>
    </location>
</feature>
<sequence>MDPTQVNDFQQDPQPQVPISDHKDSVMEDSNDSLLDSMVCDSRSRLIPTGFTKPDIIKDGEYFMFVNAGGEAFNEADGGLTFLSDTFFDGGNVFRTDEQIVGAGDYPFIYRSARLGCFCYRFDNLPPGSYVVDLHFVEIINTNGPKGMRVFNVYIQEEKVLSELDIFAVVGANKPLQFIDSRVRVKDDGVIVIKFESINGSPLVSGICIRKATNVSVPQVTSDYIKCNHCATEIEIPSSQKKVMQAKSTAKYENKIKELTMQCELKAKECYEAWMSLTTTNEQLEATQMELDKLAFKSLSVDQTLEKQAENLRSITSRYELDKKKWTEAINSLQEKVKLMKSDYCQLSFEAHECVDSIPELNKMVFAVQELVKQCEDLKVKYNEEMMKRKKLFNEVQEAKGNIRVFCRCRPLNKVETSSGCSTVVDFDAAKDGCLGIFTNGSTKKSFRFDRVYTPKDDQVDVFADASSMAVSVLDGYNVCIFAYGQTGTGKTFTMEGTEQNRGVNYRTLELLFKISKERSETFAYDISVSVLEVYNEQIRDLLATGPTSKRLEIKQASEGSHHVPGVVEAKVDNINEVWNVLQAGSNARAVGSNNINEHSSRSHCMLCIMVKAKNLMNGECTKSKLWLVDLAGSERLARTDVQGERLKEAQNINRSLSALGDVISALAAKSSHIPYRNSKLTHLLQDSLGGDSKTLMFVQISPSDQDVGETLSSLNFATRVRGVELGPVKKQIDTSELQKIKAMLEKARSECRNKDESIRKLEENLQSMESKAKGKDNIHKNLHEKIKELEGQIELKTSMQNQSEKQISQLSDKLKGKEETCGTLQQKVKELEKKLKEQLQSETASYQQKILELEKKLKEQLQGSESQSAILNDKVKELERKLKEQDQSSELSFYRQQVMELERKLKEQDQSSELTLLHQQVKELEDRYREREQQFQLAKATPDIGKRCKSPSEIVDPHILKSSNSTNRQINQGSSTVFKGNDSTHQIRNKREFRSNEIENNYAMPSSLHSRKVARKSDPPMIGRGVRPTTTRPVTTTQPLLSHKRASTSRDVQGIRERDTKKKIWS</sequence>
<dbReference type="Gene3D" id="3.40.850.10">
    <property type="entry name" value="Kinesin motor domain"/>
    <property type="match status" value="1"/>
</dbReference>
<dbReference type="GO" id="GO:0008017">
    <property type="term" value="F:microtubule binding"/>
    <property type="evidence" value="ECO:0007669"/>
    <property type="project" value="InterPro"/>
</dbReference>
<dbReference type="PRINTS" id="PR00380">
    <property type="entry name" value="KINESINHEAVY"/>
</dbReference>
<dbReference type="Gene3D" id="2.60.120.430">
    <property type="entry name" value="Galactose-binding lectin"/>
    <property type="match status" value="1"/>
</dbReference>
<dbReference type="InterPro" id="IPR019821">
    <property type="entry name" value="Kinesin_motor_CS"/>
</dbReference>
<evidence type="ECO:0000256" key="2">
    <source>
        <dbReference type="ARBA" id="ARBA00022701"/>
    </source>
</evidence>
<evidence type="ECO:0000256" key="5">
    <source>
        <dbReference type="ARBA" id="ARBA00023054"/>
    </source>
</evidence>
<dbReference type="InterPro" id="IPR027640">
    <property type="entry name" value="Kinesin-like_fam"/>
</dbReference>
<keyword evidence="5 8" id="KW-0175">Coiled coil</keyword>
<dbReference type="EMBL" id="JAYWIO010000007">
    <property type="protein sequence ID" value="KAK7252451.1"/>
    <property type="molecule type" value="Genomic_DNA"/>
</dbReference>
<dbReference type="GO" id="GO:0005524">
    <property type="term" value="F:ATP binding"/>
    <property type="evidence" value="ECO:0007669"/>
    <property type="project" value="UniProtKB-UniRule"/>
</dbReference>
<feature type="domain" description="Kinesin motor" evidence="10">
    <location>
        <begin position="402"/>
        <end position="724"/>
    </location>
</feature>
<evidence type="ECO:0000313" key="11">
    <source>
        <dbReference type="EMBL" id="KAK7252451.1"/>
    </source>
</evidence>
<dbReference type="InterPro" id="IPR021720">
    <property type="entry name" value="Malectin_dom"/>
</dbReference>
<feature type="region of interest" description="Disordered" evidence="9">
    <location>
        <begin position="1"/>
        <end position="26"/>
    </location>
</feature>
<evidence type="ECO:0000256" key="4">
    <source>
        <dbReference type="ARBA" id="ARBA00022840"/>
    </source>
</evidence>
<evidence type="ECO:0000256" key="9">
    <source>
        <dbReference type="SAM" id="MobiDB-lite"/>
    </source>
</evidence>
<comment type="caution">
    <text evidence="11">The sequence shown here is derived from an EMBL/GenBank/DDBJ whole genome shotgun (WGS) entry which is preliminary data.</text>
</comment>
<dbReference type="SMART" id="SM00129">
    <property type="entry name" value="KISc"/>
    <property type="match status" value="1"/>
</dbReference>
<dbReference type="GO" id="GO:0007018">
    <property type="term" value="P:microtubule-based movement"/>
    <property type="evidence" value="ECO:0007669"/>
    <property type="project" value="InterPro"/>
</dbReference>
<keyword evidence="6 7" id="KW-0505">Motor protein</keyword>
<evidence type="ECO:0000256" key="8">
    <source>
        <dbReference type="SAM" id="Coils"/>
    </source>
</evidence>
<organism evidence="11 12">
    <name type="scientific">Crotalaria pallida</name>
    <name type="common">Smooth rattlebox</name>
    <name type="synonym">Crotalaria striata</name>
    <dbReference type="NCBI Taxonomy" id="3830"/>
    <lineage>
        <taxon>Eukaryota</taxon>
        <taxon>Viridiplantae</taxon>
        <taxon>Streptophyta</taxon>
        <taxon>Embryophyta</taxon>
        <taxon>Tracheophyta</taxon>
        <taxon>Spermatophyta</taxon>
        <taxon>Magnoliopsida</taxon>
        <taxon>eudicotyledons</taxon>
        <taxon>Gunneridae</taxon>
        <taxon>Pentapetalae</taxon>
        <taxon>rosids</taxon>
        <taxon>fabids</taxon>
        <taxon>Fabales</taxon>
        <taxon>Fabaceae</taxon>
        <taxon>Papilionoideae</taxon>
        <taxon>50 kb inversion clade</taxon>
        <taxon>genistoids sensu lato</taxon>
        <taxon>core genistoids</taxon>
        <taxon>Crotalarieae</taxon>
        <taxon>Crotalaria</taxon>
    </lineage>
</organism>
<dbReference type="Pfam" id="PF00225">
    <property type="entry name" value="Kinesin"/>
    <property type="match status" value="1"/>
</dbReference>
<dbReference type="FunFam" id="3.40.850.10:FF:000057">
    <property type="entry name" value="kinesin-like protein KIN-14R"/>
    <property type="match status" value="1"/>
</dbReference>
<accession>A0AAN9EHK8</accession>
<feature type="compositionally biased region" description="Low complexity" evidence="9">
    <location>
        <begin position="1024"/>
        <end position="1038"/>
    </location>
</feature>
<protein>
    <recommendedName>
        <fullName evidence="10">Kinesin motor domain-containing protein</fullName>
    </recommendedName>
</protein>
<feature type="compositionally biased region" description="Polar residues" evidence="9">
    <location>
        <begin position="1"/>
        <end position="14"/>
    </location>
</feature>
<dbReference type="AlphaFoldDB" id="A0AAN9EHK8"/>
<keyword evidence="3 7" id="KW-0547">Nucleotide-binding</keyword>
<keyword evidence="2" id="KW-0493">Microtubule</keyword>
<name>A0AAN9EHK8_CROPI</name>
<proteinExistence type="inferred from homology"/>
<feature type="binding site" evidence="7">
    <location>
        <begin position="485"/>
        <end position="492"/>
    </location>
    <ligand>
        <name>ATP</name>
        <dbReference type="ChEBI" id="CHEBI:30616"/>
    </ligand>
</feature>
<dbReference type="SUPFAM" id="SSF52540">
    <property type="entry name" value="P-loop containing nucleoside triphosphate hydrolases"/>
    <property type="match status" value="1"/>
</dbReference>
<dbReference type="PANTHER" id="PTHR47972">
    <property type="entry name" value="KINESIN-LIKE PROTEIN KLP-3"/>
    <property type="match status" value="1"/>
</dbReference>
<gene>
    <name evidence="11" type="ORF">RIF29_36392</name>
</gene>
<dbReference type="Proteomes" id="UP001372338">
    <property type="component" value="Unassembled WGS sequence"/>
</dbReference>
<dbReference type="Pfam" id="PF11721">
    <property type="entry name" value="Malectin"/>
    <property type="match status" value="1"/>
</dbReference>
<dbReference type="PROSITE" id="PS50067">
    <property type="entry name" value="KINESIN_MOTOR_2"/>
    <property type="match status" value="1"/>
</dbReference>
<dbReference type="GO" id="GO:0005874">
    <property type="term" value="C:microtubule"/>
    <property type="evidence" value="ECO:0007669"/>
    <property type="project" value="UniProtKB-KW"/>
</dbReference>
<reference evidence="11 12" key="1">
    <citation type="submission" date="2024-01" db="EMBL/GenBank/DDBJ databases">
        <title>The genomes of 5 underutilized Papilionoideae crops provide insights into root nodulation and disease resistanc.</title>
        <authorList>
            <person name="Yuan L."/>
        </authorList>
    </citation>
    <scope>NUCLEOTIDE SEQUENCE [LARGE SCALE GENOMIC DNA]</scope>
    <source>
        <strain evidence="11">ZHUSHIDOU_FW_LH</strain>
        <tissue evidence="11">Leaf</tissue>
    </source>
</reference>
<dbReference type="InterPro" id="IPR027417">
    <property type="entry name" value="P-loop_NTPase"/>
</dbReference>
<evidence type="ECO:0000256" key="6">
    <source>
        <dbReference type="ARBA" id="ARBA00023175"/>
    </source>
</evidence>
<dbReference type="CDD" id="cd01366">
    <property type="entry name" value="KISc_C_terminal"/>
    <property type="match status" value="1"/>
</dbReference>
<dbReference type="InterPro" id="IPR001752">
    <property type="entry name" value="Kinesin_motor_dom"/>
</dbReference>
<evidence type="ECO:0000313" key="12">
    <source>
        <dbReference type="Proteomes" id="UP001372338"/>
    </source>
</evidence>
<keyword evidence="4 7" id="KW-0067">ATP-binding</keyword>
<evidence type="ECO:0000256" key="1">
    <source>
        <dbReference type="ARBA" id="ARBA00010899"/>
    </source>
</evidence>
<dbReference type="FunFam" id="2.60.120.430:FF:000016">
    <property type="entry name" value="Kinesin-like protein KIN-14R"/>
    <property type="match status" value="1"/>
</dbReference>
<dbReference type="GO" id="GO:0003777">
    <property type="term" value="F:microtubule motor activity"/>
    <property type="evidence" value="ECO:0007669"/>
    <property type="project" value="InterPro"/>
</dbReference>
<feature type="coiled-coil region" evidence="8">
    <location>
        <begin position="738"/>
        <end position="942"/>
    </location>
</feature>
<dbReference type="Gene3D" id="1.10.287.1490">
    <property type="match status" value="1"/>
</dbReference>
<dbReference type="SUPFAM" id="SSF57997">
    <property type="entry name" value="Tropomyosin"/>
    <property type="match status" value="1"/>
</dbReference>
<feature type="region of interest" description="Disordered" evidence="9">
    <location>
        <begin position="1008"/>
        <end position="1067"/>
    </location>
</feature>
<keyword evidence="12" id="KW-1185">Reference proteome</keyword>
<comment type="similarity">
    <text evidence="1">Belongs to the TRAFAC class myosin-kinesin ATPase superfamily. Kinesin family. KIN-14 subfamily.</text>
</comment>